<dbReference type="GeneID" id="26136928"/>
<evidence type="ECO:0000256" key="5">
    <source>
        <dbReference type="ARBA" id="ARBA00022833"/>
    </source>
</evidence>
<dbReference type="Gene3D" id="3.30.70.140">
    <property type="entry name" value="Aspartate carbamoyltransferase regulatory subunit, N-terminal domain"/>
    <property type="match status" value="1"/>
</dbReference>
<evidence type="ECO:0000256" key="2">
    <source>
        <dbReference type="ARBA" id="ARBA00010498"/>
    </source>
</evidence>
<reference evidence="10 11" key="1">
    <citation type="journal article" date="2016" name="Genome Announc.">
        <title>Complete genome sequence of the hyperthermophilic and piezophilic archaeon Thermococcus barophilus Ch5, capable of growth at the expense of hydrogenogenesis from carbon monoxide and formate.</title>
        <authorList>
            <person name="Oger P."/>
            <person name="Sokolova T.G."/>
            <person name="Kozhevnikova D.A."/>
            <person name="Taranov E.A."/>
            <person name="Vannier P."/>
            <person name="Lee H.S."/>
            <person name="Kwon K.K."/>
            <person name="Kang S.G."/>
            <person name="Lee J.H."/>
            <person name="Bonch-Osmolovskaya E.A."/>
            <person name="Lebedinsky A.V."/>
        </authorList>
    </citation>
    <scope>NUCLEOTIDE SEQUENCE [LARGE SCALE GENOMIC DNA]</scope>
    <source>
        <strain evidence="11">Ch5</strain>
    </source>
</reference>
<sequence length="151" mass="16873">MSELKVSAIKEGTVIDHIPAGKGLKVIEILDLDALNGGTVLLAMNVHSKKLGRKDIVKVEGKYLSEEEVNKIALIAPTATVNIIRDYRVAEKFNVEVPEKISGILRCANPNCISNHEYVVPKFYVISKEPLKVRCHYCERTMEEEEILANL</sequence>
<dbReference type="PANTHER" id="PTHR35805:SF1">
    <property type="entry name" value="ASPARTATE CARBAMOYLTRANSFERASE REGULATORY CHAIN"/>
    <property type="match status" value="1"/>
</dbReference>
<feature type="binding site" evidence="7">
    <location>
        <position position="135"/>
    </location>
    <ligand>
        <name>Zn(2+)</name>
        <dbReference type="ChEBI" id="CHEBI:29105"/>
    </ligand>
</feature>
<comment type="subunit">
    <text evidence="7">Contains catalytic and regulatory chains.</text>
</comment>
<dbReference type="InterPro" id="IPR020542">
    <property type="entry name" value="Asp_carbamoyltrfase_reg_C"/>
</dbReference>
<dbReference type="RefSeq" id="WP_056934188.1">
    <property type="nucleotide sequence ID" value="NZ_CP013050.1"/>
</dbReference>
<evidence type="ECO:0000313" key="10">
    <source>
        <dbReference type="EMBL" id="ALM75600.1"/>
    </source>
</evidence>
<dbReference type="InterPro" id="IPR020545">
    <property type="entry name" value="Asp_carbamoyltransf_reg_N"/>
</dbReference>
<dbReference type="InterPro" id="IPR036793">
    <property type="entry name" value="Asp_carbatrfase_reg_N_sf"/>
</dbReference>
<dbReference type="Pfam" id="PF01948">
    <property type="entry name" value="PyrI"/>
    <property type="match status" value="1"/>
</dbReference>
<comment type="similarity">
    <text evidence="2 7">Belongs to the PyrI family.</text>
</comment>
<feature type="binding site" evidence="7">
    <location>
        <position position="112"/>
    </location>
    <ligand>
        <name>Zn(2+)</name>
        <dbReference type="ChEBI" id="CHEBI:29105"/>
    </ligand>
</feature>
<dbReference type="EMBL" id="CP013050">
    <property type="protein sequence ID" value="ALM75600.1"/>
    <property type="molecule type" value="Genomic_DNA"/>
</dbReference>
<accession>A0A0S1XCZ1</accession>
<dbReference type="SUPFAM" id="SSF54893">
    <property type="entry name" value="Aspartate carbamoyltransferase, Regulatory-chain, N-terminal domain"/>
    <property type="match status" value="1"/>
</dbReference>
<evidence type="ECO:0000256" key="6">
    <source>
        <dbReference type="ARBA" id="ARBA00022975"/>
    </source>
</evidence>
<proteinExistence type="inferred from homology"/>
<comment type="cofactor">
    <cofactor evidence="7">
        <name>Zn(2+)</name>
        <dbReference type="ChEBI" id="CHEBI:29105"/>
    </cofactor>
    <text evidence="7">Binds 1 zinc ion per subunit.</text>
</comment>
<dbReference type="Proteomes" id="UP000066042">
    <property type="component" value="Chromosome"/>
</dbReference>
<keyword evidence="6 7" id="KW-0665">Pyrimidine biosynthesis</keyword>
<keyword evidence="5 7" id="KW-0862">Zinc</keyword>
<evidence type="ECO:0000256" key="3">
    <source>
        <dbReference type="ARBA" id="ARBA00021764"/>
    </source>
</evidence>
<dbReference type="InterPro" id="IPR002801">
    <property type="entry name" value="Asp_carbamoylTrfase_reg"/>
</dbReference>
<comment type="function">
    <text evidence="1 7">Involved in allosteric regulation of aspartate carbamoyltransferase.</text>
</comment>
<dbReference type="Pfam" id="PF02748">
    <property type="entry name" value="PyrI_C"/>
    <property type="match status" value="1"/>
</dbReference>
<feature type="binding site" evidence="7">
    <location>
        <position position="107"/>
    </location>
    <ligand>
        <name>Zn(2+)</name>
        <dbReference type="ChEBI" id="CHEBI:29105"/>
    </ligand>
</feature>
<evidence type="ECO:0000259" key="9">
    <source>
        <dbReference type="Pfam" id="PF02748"/>
    </source>
</evidence>
<protein>
    <recommendedName>
        <fullName evidence="3 7">Aspartate carbamoyltransferase regulatory chain</fullName>
    </recommendedName>
</protein>
<dbReference type="HAMAP" id="MF_00002">
    <property type="entry name" value="Asp_carb_tr_reg"/>
    <property type="match status" value="1"/>
</dbReference>
<dbReference type="PANTHER" id="PTHR35805">
    <property type="entry name" value="ASPARTATE CARBAMOYLTRANSFERASE REGULATORY CHAIN"/>
    <property type="match status" value="1"/>
</dbReference>
<dbReference type="GO" id="GO:0009347">
    <property type="term" value="C:aspartate carbamoyltransferase complex"/>
    <property type="evidence" value="ECO:0007669"/>
    <property type="project" value="InterPro"/>
</dbReference>
<keyword evidence="4 7" id="KW-0479">Metal-binding</keyword>
<evidence type="ECO:0000256" key="7">
    <source>
        <dbReference type="HAMAP-Rule" id="MF_00002"/>
    </source>
</evidence>
<dbReference type="PATRIC" id="fig|55802.8.peg.1667"/>
<keyword evidence="10" id="KW-0808">Transferase</keyword>
<dbReference type="GO" id="GO:0006221">
    <property type="term" value="P:pyrimidine nucleotide biosynthetic process"/>
    <property type="evidence" value="ECO:0007669"/>
    <property type="project" value="UniProtKB-UniRule"/>
</dbReference>
<dbReference type="AlphaFoldDB" id="A0A0S1XCZ1"/>
<name>A0A0S1XCZ1_THEBA</name>
<dbReference type="Gene3D" id="2.30.30.20">
    <property type="entry name" value="Aspartate carbamoyltransferase regulatory subunit, C-terminal domain"/>
    <property type="match status" value="1"/>
</dbReference>
<dbReference type="GO" id="GO:0016740">
    <property type="term" value="F:transferase activity"/>
    <property type="evidence" value="ECO:0007669"/>
    <property type="project" value="UniProtKB-KW"/>
</dbReference>
<evidence type="ECO:0000259" key="8">
    <source>
        <dbReference type="Pfam" id="PF01948"/>
    </source>
</evidence>
<dbReference type="SUPFAM" id="SSF57825">
    <property type="entry name" value="Aspartate carbamoyltransferase, Regulatory-chain, C-terminal domain"/>
    <property type="match status" value="1"/>
</dbReference>
<feature type="domain" description="Aspartate carbamoyltransferase regulatory subunit N-terminal" evidence="8">
    <location>
        <begin position="4"/>
        <end position="96"/>
    </location>
</feature>
<dbReference type="GO" id="GO:0046872">
    <property type="term" value="F:metal ion binding"/>
    <property type="evidence" value="ECO:0007669"/>
    <property type="project" value="UniProtKB-KW"/>
</dbReference>
<evidence type="ECO:0000256" key="1">
    <source>
        <dbReference type="ARBA" id="ARBA00002565"/>
    </source>
</evidence>
<feature type="binding site" evidence="7">
    <location>
        <position position="138"/>
    </location>
    <ligand>
        <name>Zn(2+)</name>
        <dbReference type="ChEBI" id="CHEBI:29105"/>
    </ligand>
</feature>
<dbReference type="STRING" id="55802.TBCH5v1_1688"/>
<feature type="domain" description="Aspartate carbamoyltransferase regulatory subunit C-terminal" evidence="9">
    <location>
        <begin position="100"/>
        <end position="147"/>
    </location>
</feature>
<gene>
    <name evidence="7 10" type="primary">pyrI</name>
    <name evidence="10" type="ORF">TBCH5v1_1688</name>
</gene>
<dbReference type="NCBIfam" id="TIGR00240">
    <property type="entry name" value="ATCase_reg"/>
    <property type="match status" value="1"/>
</dbReference>
<organism evidence="10 11">
    <name type="scientific">Thermococcus barophilus</name>
    <dbReference type="NCBI Taxonomy" id="55802"/>
    <lineage>
        <taxon>Archaea</taxon>
        <taxon>Methanobacteriati</taxon>
        <taxon>Methanobacteriota</taxon>
        <taxon>Thermococci</taxon>
        <taxon>Thermococcales</taxon>
        <taxon>Thermococcaceae</taxon>
        <taxon>Thermococcus</taxon>
    </lineage>
</organism>
<evidence type="ECO:0000313" key="11">
    <source>
        <dbReference type="Proteomes" id="UP000066042"/>
    </source>
</evidence>
<dbReference type="GO" id="GO:0006207">
    <property type="term" value="P:'de novo' pyrimidine nucleobase biosynthetic process"/>
    <property type="evidence" value="ECO:0007669"/>
    <property type="project" value="InterPro"/>
</dbReference>
<dbReference type="InterPro" id="IPR036792">
    <property type="entry name" value="Asp_carbatrfase_reg_C_sf"/>
</dbReference>
<evidence type="ECO:0000256" key="4">
    <source>
        <dbReference type="ARBA" id="ARBA00022723"/>
    </source>
</evidence>